<feature type="transmembrane region" description="Helical" evidence="1">
    <location>
        <begin position="40"/>
        <end position="63"/>
    </location>
</feature>
<sequence>MIAATDTRPATRRIRPFLAIAPLAAALGALGGLATSSPVFALAGAAGGLVWTALAALLAGPLLRLRDRSTVLPAAVALAAAFVTTLTLGAGLVQHLMYPTPEAYQALMRSPASGGATGLYMMINPLLEWLLIPAALTLAWRHTRQRRPLLIGATVYYLQRLTTYLYFAPTVLGWTTGSDAVPLSQVGLWLDLDLARMTLDLAVIVILATTALRRHDQPAMTMPTPTSGCG</sequence>
<feature type="transmembrane region" description="Helical" evidence="1">
    <location>
        <begin position="75"/>
        <end position="98"/>
    </location>
</feature>
<accession>A0ABW4G650</accession>
<protein>
    <submittedName>
        <fullName evidence="2">Uncharacterized protein</fullName>
    </submittedName>
</protein>
<evidence type="ECO:0000256" key="1">
    <source>
        <dbReference type="SAM" id="Phobius"/>
    </source>
</evidence>
<evidence type="ECO:0000313" key="3">
    <source>
        <dbReference type="Proteomes" id="UP001597097"/>
    </source>
</evidence>
<evidence type="ECO:0000313" key="2">
    <source>
        <dbReference type="EMBL" id="MFD1537506.1"/>
    </source>
</evidence>
<keyword evidence="1" id="KW-0472">Membrane</keyword>
<proteinExistence type="predicted"/>
<name>A0ABW4G650_9ACTN</name>
<keyword evidence="1" id="KW-0812">Transmembrane</keyword>
<feature type="transmembrane region" description="Helical" evidence="1">
    <location>
        <begin position="118"/>
        <end position="140"/>
    </location>
</feature>
<gene>
    <name evidence="2" type="ORF">ACFSJ0_10710</name>
</gene>
<reference evidence="3" key="1">
    <citation type="journal article" date="2019" name="Int. J. Syst. Evol. Microbiol.">
        <title>The Global Catalogue of Microorganisms (GCM) 10K type strain sequencing project: providing services to taxonomists for standard genome sequencing and annotation.</title>
        <authorList>
            <consortium name="The Broad Institute Genomics Platform"/>
            <consortium name="The Broad Institute Genome Sequencing Center for Infectious Disease"/>
            <person name="Wu L."/>
            <person name="Ma J."/>
        </authorList>
    </citation>
    <scope>NUCLEOTIDE SEQUENCE [LARGE SCALE GENOMIC DNA]</scope>
    <source>
        <strain evidence="3">CGMCC 1.15399</strain>
    </source>
</reference>
<keyword evidence="3" id="KW-1185">Reference proteome</keyword>
<comment type="caution">
    <text evidence="2">The sequence shown here is derived from an EMBL/GenBank/DDBJ whole genome shotgun (WGS) entry which is preliminary data.</text>
</comment>
<dbReference type="Proteomes" id="UP001597097">
    <property type="component" value="Unassembled WGS sequence"/>
</dbReference>
<feature type="transmembrane region" description="Helical" evidence="1">
    <location>
        <begin position="194"/>
        <end position="212"/>
    </location>
</feature>
<organism evidence="2 3">
    <name type="scientific">Nonomuraea guangzhouensis</name>
    <dbReference type="NCBI Taxonomy" id="1291555"/>
    <lineage>
        <taxon>Bacteria</taxon>
        <taxon>Bacillati</taxon>
        <taxon>Actinomycetota</taxon>
        <taxon>Actinomycetes</taxon>
        <taxon>Streptosporangiales</taxon>
        <taxon>Streptosporangiaceae</taxon>
        <taxon>Nonomuraea</taxon>
    </lineage>
</organism>
<dbReference type="EMBL" id="JBHUCM010000010">
    <property type="protein sequence ID" value="MFD1537506.1"/>
    <property type="molecule type" value="Genomic_DNA"/>
</dbReference>
<feature type="transmembrane region" description="Helical" evidence="1">
    <location>
        <begin position="17"/>
        <end position="34"/>
    </location>
</feature>
<dbReference type="RefSeq" id="WP_219534673.1">
    <property type="nucleotide sequence ID" value="NZ_JAHKRM010000023.1"/>
</dbReference>
<keyword evidence="1" id="KW-1133">Transmembrane helix</keyword>
<feature type="transmembrane region" description="Helical" evidence="1">
    <location>
        <begin position="149"/>
        <end position="174"/>
    </location>
</feature>